<dbReference type="Pfam" id="PF06985">
    <property type="entry name" value="HET"/>
    <property type="match status" value="1"/>
</dbReference>
<evidence type="ECO:0000313" key="2">
    <source>
        <dbReference type="EMBL" id="KAF2807259.1"/>
    </source>
</evidence>
<evidence type="ECO:0000313" key="4">
    <source>
        <dbReference type="RefSeq" id="XP_033574223.1"/>
    </source>
</evidence>
<dbReference type="GeneID" id="54457838"/>
<dbReference type="Proteomes" id="UP000504636">
    <property type="component" value="Unplaced"/>
</dbReference>
<protein>
    <submittedName>
        <fullName evidence="2 4">HET-domain-containing protein</fullName>
    </submittedName>
</protein>
<proteinExistence type="predicted"/>
<reference evidence="4" key="3">
    <citation type="submission" date="2025-04" db="UniProtKB">
        <authorList>
            <consortium name="RefSeq"/>
        </authorList>
    </citation>
    <scope>IDENTIFICATION</scope>
    <source>
        <strain evidence="4">CBS 304.34</strain>
    </source>
</reference>
<dbReference type="OrthoDB" id="3486565at2759"/>
<reference evidence="2 4" key="1">
    <citation type="journal article" date="2020" name="Stud. Mycol.">
        <title>101 Dothideomycetes genomes: a test case for predicting lifestyles and emergence of pathogens.</title>
        <authorList>
            <person name="Haridas S."/>
            <person name="Albert R."/>
            <person name="Binder M."/>
            <person name="Bloem J."/>
            <person name="Labutti K."/>
            <person name="Salamov A."/>
            <person name="Andreopoulos B."/>
            <person name="Baker S."/>
            <person name="Barry K."/>
            <person name="Bills G."/>
            <person name="Bluhm B."/>
            <person name="Cannon C."/>
            <person name="Castanera R."/>
            <person name="Culley D."/>
            <person name="Daum C."/>
            <person name="Ezra D."/>
            <person name="Gonzalez J."/>
            <person name="Henrissat B."/>
            <person name="Kuo A."/>
            <person name="Liang C."/>
            <person name="Lipzen A."/>
            <person name="Lutzoni F."/>
            <person name="Magnuson J."/>
            <person name="Mondo S."/>
            <person name="Nolan M."/>
            <person name="Ohm R."/>
            <person name="Pangilinan J."/>
            <person name="Park H.-J."/>
            <person name="Ramirez L."/>
            <person name="Alfaro M."/>
            <person name="Sun H."/>
            <person name="Tritt A."/>
            <person name="Yoshinaga Y."/>
            <person name="Zwiers L.-H."/>
            <person name="Turgeon B."/>
            <person name="Goodwin S."/>
            <person name="Spatafora J."/>
            <person name="Crous P."/>
            <person name="Grigoriev I."/>
        </authorList>
    </citation>
    <scope>NUCLEOTIDE SEQUENCE</scope>
    <source>
        <strain evidence="2 4">CBS 304.34</strain>
    </source>
</reference>
<name>A0A6A6YF74_9PEZI</name>
<dbReference type="AlphaFoldDB" id="A0A6A6YF74"/>
<evidence type="ECO:0000313" key="3">
    <source>
        <dbReference type="Proteomes" id="UP000504636"/>
    </source>
</evidence>
<sequence length="603" mass="66724">MRDIRSLRLSSKIIGGPLILEPNGHTSPGEDPLYVKNLELFIRPGDQLVWPAIGYERDVSEDSSSSEALALAQGWLKDCLGGHPACPAYAESPLPTRVLEVGSYTTNPRLHVSNGALGKYAALSYCWGPPPHHWKTTPSTLQERTTSIPLTELPKTLRDAVIITRELGIPNLWIDALCIVQDSEDWASEAGRMGEYYSNAVVTISADGSTDSHTGCFVRGNRRFSSAVPVVFEGKDAAIRVRTCGAWPLDGAHPPMATRGGGKIKLNTRGWTLQEQILSPRILHFSGYEIVWECASAMPCECKLVPDKPLPIRLKNRLIIENFTPRSAIHASTPNERKGLMLRWNQVIYDFTQRDLTYASDRLPALSGLAAVMQTQSAGDEYVVGLWKQGLPMWLCWQSLTPLGAALTARANPPSRRHEKYCAPSWSWASVSSAVEMSLQDREIMYEGAKDSPIEIKLNVLSISCIPAGLNPFGNVSAAELHCEGTVVPVHLQQTDATRQLYVVSERAAEGGKPTALVYRDTYEDNGEIEIGNLYFLLVVISHRPSRNDLQYRSLMYGLLLQRQSLGRYCRVALAVGYPNDAIGRYFTEDWEAVGEMMELVLV</sequence>
<keyword evidence="3" id="KW-1185">Reference proteome</keyword>
<gene>
    <name evidence="2 4" type="ORF">BDZ99DRAFT_421243</name>
</gene>
<dbReference type="PANTHER" id="PTHR33112:SF16">
    <property type="entry name" value="HETEROKARYON INCOMPATIBILITY DOMAIN-CONTAINING PROTEIN"/>
    <property type="match status" value="1"/>
</dbReference>
<dbReference type="PANTHER" id="PTHR33112">
    <property type="entry name" value="DOMAIN PROTEIN, PUTATIVE-RELATED"/>
    <property type="match status" value="1"/>
</dbReference>
<reference evidence="4" key="2">
    <citation type="submission" date="2020-04" db="EMBL/GenBank/DDBJ databases">
        <authorList>
            <consortium name="NCBI Genome Project"/>
        </authorList>
    </citation>
    <scope>NUCLEOTIDE SEQUENCE</scope>
    <source>
        <strain evidence="4">CBS 304.34</strain>
    </source>
</reference>
<organism evidence="2">
    <name type="scientific">Mytilinidion resinicola</name>
    <dbReference type="NCBI Taxonomy" id="574789"/>
    <lineage>
        <taxon>Eukaryota</taxon>
        <taxon>Fungi</taxon>
        <taxon>Dikarya</taxon>
        <taxon>Ascomycota</taxon>
        <taxon>Pezizomycotina</taxon>
        <taxon>Dothideomycetes</taxon>
        <taxon>Pleosporomycetidae</taxon>
        <taxon>Mytilinidiales</taxon>
        <taxon>Mytilinidiaceae</taxon>
        <taxon>Mytilinidion</taxon>
    </lineage>
</organism>
<dbReference type="RefSeq" id="XP_033574223.1">
    <property type="nucleotide sequence ID" value="XM_033716945.1"/>
</dbReference>
<accession>A0A6A6YF74</accession>
<feature type="domain" description="Heterokaryon incompatibility" evidence="1">
    <location>
        <begin position="120"/>
        <end position="275"/>
    </location>
</feature>
<evidence type="ECO:0000259" key="1">
    <source>
        <dbReference type="Pfam" id="PF06985"/>
    </source>
</evidence>
<dbReference type="EMBL" id="MU003705">
    <property type="protein sequence ID" value="KAF2807259.1"/>
    <property type="molecule type" value="Genomic_DNA"/>
</dbReference>
<dbReference type="InterPro" id="IPR010730">
    <property type="entry name" value="HET"/>
</dbReference>